<comment type="similarity">
    <text evidence="2">Belongs to the IucA/IucC family.</text>
</comment>
<evidence type="ECO:0000256" key="3">
    <source>
        <dbReference type="SAM" id="MobiDB-lite"/>
    </source>
</evidence>
<comment type="pathway">
    <text evidence="1">Siderophore biosynthesis.</text>
</comment>
<dbReference type="Proteomes" id="UP001592531">
    <property type="component" value="Unassembled WGS sequence"/>
</dbReference>
<dbReference type="InterPro" id="IPR037455">
    <property type="entry name" value="LucA/IucC-like"/>
</dbReference>
<keyword evidence="7" id="KW-1185">Reference proteome</keyword>
<evidence type="ECO:0000256" key="1">
    <source>
        <dbReference type="ARBA" id="ARBA00004924"/>
    </source>
</evidence>
<organism evidence="6 7">
    <name type="scientific">Streptacidiphilus cavernicola</name>
    <dbReference type="NCBI Taxonomy" id="3342716"/>
    <lineage>
        <taxon>Bacteria</taxon>
        <taxon>Bacillati</taxon>
        <taxon>Actinomycetota</taxon>
        <taxon>Actinomycetes</taxon>
        <taxon>Kitasatosporales</taxon>
        <taxon>Streptomycetaceae</taxon>
        <taxon>Streptacidiphilus</taxon>
    </lineage>
</organism>
<dbReference type="RefSeq" id="WP_380539929.1">
    <property type="nucleotide sequence ID" value="NZ_JBHFAB010000021.1"/>
</dbReference>
<protein>
    <submittedName>
        <fullName evidence="6">IucA/IucC family protein</fullName>
    </submittedName>
</protein>
<feature type="domain" description="Aerobactin siderophore biosynthesis IucA/IucC-like C-terminal" evidence="5">
    <location>
        <begin position="367"/>
        <end position="518"/>
    </location>
</feature>
<evidence type="ECO:0000259" key="4">
    <source>
        <dbReference type="Pfam" id="PF04183"/>
    </source>
</evidence>
<gene>
    <name evidence="6" type="ORF">ACEZDE_24875</name>
</gene>
<dbReference type="Pfam" id="PF04183">
    <property type="entry name" value="IucA_IucC"/>
    <property type="match status" value="1"/>
</dbReference>
<dbReference type="InterPro" id="IPR022770">
    <property type="entry name" value="IucA/IucC-like_C"/>
</dbReference>
<feature type="region of interest" description="Disordered" evidence="3">
    <location>
        <begin position="517"/>
        <end position="542"/>
    </location>
</feature>
<dbReference type="PANTHER" id="PTHR34384">
    <property type="entry name" value="L-2,3-DIAMINOPROPANOATE--CITRATE LIGASE"/>
    <property type="match status" value="1"/>
</dbReference>
<evidence type="ECO:0000313" key="7">
    <source>
        <dbReference type="Proteomes" id="UP001592531"/>
    </source>
</evidence>
<evidence type="ECO:0000313" key="6">
    <source>
        <dbReference type="EMBL" id="MFC1419847.1"/>
    </source>
</evidence>
<feature type="region of interest" description="Disordered" evidence="3">
    <location>
        <begin position="127"/>
        <end position="152"/>
    </location>
</feature>
<evidence type="ECO:0000259" key="5">
    <source>
        <dbReference type="Pfam" id="PF06276"/>
    </source>
</evidence>
<name>A0ABV6W1G8_9ACTN</name>
<evidence type="ECO:0000256" key="2">
    <source>
        <dbReference type="ARBA" id="ARBA00007832"/>
    </source>
</evidence>
<dbReference type="PANTHER" id="PTHR34384:SF5">
    <property type="entry name" value="L-2,3-DIAMINOPROPANOATE--CITRATE LIGASE"/>
    <property type="match status" value="1"/>
</dbReference>
<feature type="compositionally biased region" description="Low complexity" evidence="3">
    <location>
        <begin position="130"/>
        <end position="147"/>
    </location>
</feature>
<dbReference type="Pfam" id="PF06276">
    <property type="entry name" value="FhuF"/>
    <property type="match status" value="1"/>
</dbReference>
<dbReference type="EMBL" id="JBHFAB010000021">
    <property type="protein sequence ID" value="MFC1419847.1"/>
    <property type="molecule type" value="Genomic_DNA"/>
</dbReference>
<proteinExistence type="inferred from homology"/>
<dbReference type="InterPro" id="IPR007310">
    <property type="entry name" value="Aerobactin_biosyn_IucA/IucC_N"/>
</dbReference>
<feature type="domain" description="Aerobactin siderophore biosynthesis IucA/IucC N-terminal" evidence="4">
    <location>
        <begin position="152"/>
        <end position="358"/>
    </location>
</feature>
<dbReference type="Gene3D" id="6.10.250.3370">
    <property type="match status" value="1"/>
</dbReference>
<comment type="caution">
    <text evidence="6">The sequence shown here is derived from an EMBL/GenBank/DDBJ whole genome shotgun (WGS) entry which is preliminary data.</text>
</comment>
<accession>A0ABV6W1G8</accession>
<reference evidence="6 7" key="1">
    <citation type="submission" date="2024-09" db="EMBL/GenBank/DDBJ databases">
        <authorList>
            <person name="Lee S.D."/>
        </authorList>
    </citation>
    <scope>NUCLEOTIDE SEQUENCE [LARGE SCALE GENOMIC DNA]</scope>
    <source>
        <strain evidence="6 7">N8-3</strain>
    </source>
</reference>
<dbReference type="Gene3D" id="1.10.510.40">
    <property type="match status" value="1"/>
</dbReference>
<sequence>MPSDPRPPEHSLESSFAEELRAVRPDLVPAFHRALPGARAAVLARLWRSLRFEQLPGAEGHRLDGPDLRGYEVGAPKDEFTVQADGRTFTDPAALVTALGLVGGAGFAAEVAHSTASLALSRAGAADASGKAGPAGTADAATPPRGTGLVGQEQSVVDGHPYHPCCRSRPGFTVADQLAYAPEHRPVVPLGLVPLPPSACAVVGDWPEALRDGRGRLLLPAHPWQLREVLPGLGFPAAEGSLTADPLMALRTLAPVDGGPHLKTALSLRMTSSVRDISGSSVRNSGALSALLTAVTERLGGALVITRNLAAASALTGPRCGSLTGPGREFSAELAVLVRESPEVHAGPGERVLPLGAISAVSGDPVAWLGGLARLAWPPLLRLLSWGVALEAHGQNLLVVLDQRDRPLRLVYRDLADVRISPLRLAGIGVHPGGLAGHVLEDDPARLRRKLTGSLLGGGFSSLVSQLGLGSRGLEDELWAAVADAARSAAAVLTPEDRRALLEQPLPVKALSRMRLEGQPPGDQWTLLPNPLAAAPGGKSSQ</sequence>